<organism evidence="2">
    <name type="scientific">Magnetococcus massalia (strain MO-1)</name>
    <dbReference type="NCBI Taxonomy" id="451514"/>
    <lineage>
        <taxon>Bacteria</taxon>
        <taxon>Pseudomonadati</taxon>
        <taxon>Pseudomonadota</taxon>
        <taxon>Magnetococcia</taxon>
        <taxon>Magnetococcales</taxon>
        <taxon>Magnetococcaceae</taxon>
        <taxon>Magnetococcus</taxon>
    </lineage>
</organism>
<evidence type="ECO:0008006" key="3">
    <source>
        <dbReference type="Google" id="ProtNLM"/>
    </source>
</evidence>
<dbReference type="PANTHER" id="PTHR43471:SF10">
    <property type="entry name" value="SLL1107 PROTEIN"/>
    <property type="match status" value="1"/>
</dbReference>
<feature type="transmembrane region" description="Helical" evidence="1">
    <location>
        <begin position="101"/>
        <end position="127"/>
    </location>
</feature>
<feature type="transmembrane region" description="Helical" evidence="1">
    <location>
        <begin position="61"/>
        <end position="80"/>
    </location>
</feature>
<keyword evidence="1" id="KW-0812">Transmembrane</keyword>
<protein>
    <recommendedName>
        <fullName evidence="3">ABC transporter permease</fullName>
    </recommendedName>
</protein>
<dbReference type="GO" id="GO:0005886">
    <property type="term" value="C:plasma membrane"/>
    <property type="evidence" value="ECO:0007669"/>
    <property type="project" value="UniProtKB-SubCell"/>
</dbReference>
<name>A0A1S7LLS1_MAGMO</name>
<proteinExistence type="predicted"/>
<keyword evidence="1" id="KW-0472">Membrane</keyword>
<feature type="transmembrane region" description="Helical" evidence="1">
    <location>
        <begin position="165"/>
        <end position="185"/>
    </location>
</feature>
<sequence length="260" mass="28470">MMGRHLATIATIGRYTALESMRNRLLWIVGLTTLALVLAASFAGEMAITEAAQIQSGLLGAALRLLMVVVMAVYVVHAQVREIHDKGVELLLALPIPRSSYLLGKLLGFGLSAAMLAVMATLAVALHTTPEAALFWGLSLFFELLLVVGISLLCLMTFNQAPPALTIVLLFYLLCRMITAIRMVGEGPLMPTRYEYIVFSREAIHMIAALLPDLSRFTQSSWLIHGDVGWGDVGFVVGQSLIYLTLLVSAALYDLYRREF</sequence>
<evidence type="ECO:0000313" key="2">
    <source>
        <dbReference type="EMBL" id="CRH07074.1"/>
    </source>
</evidence>
<feature type="transmembrane region" description="Helical" evidence="1">
    <location>
        <begin position="233"/>
        <end position="256"/>
    </location>
</feature>
<reference evidence="2" key="1">
    <citation type="submission" date="2015-04" db="EMBL/GenBank/DDBJ databases">
        <authorList>
            <person name="Syromyatnikov M.Y."/>
            <person name="Popov V.N."/>
        </authorList>
    </citation>
    <scope>NUCLEOTIDE SEQUENCE</scope>
    <source>
        <strain evidence="2">MO-1</strain>
    </source>
</reference>
<dbReference type="PANTHER" id="PTHR43471">
    <property type="entry name" value="ABC TRANSPORTER PERMEASE"/>
    <property type="match status" value="1"/>
</dbReference>
<dbReference type="AlphaFoldDB" id="A0A1S7LLS1"/>
<keyword evidence="1" id="KW-1133">Transmembrane helix</keyword>
<evidence type="ECO:0000256" key="1">
    <source>
        <dbReference type="SAM" id="Phobius"/>
    </source>
</evidence>
<dbReference type="EMBL" id="LO017727">
    <property type="protein sequence ID" value="CRH07074.1"/>
    <property type="molecule type" value="Genomic_DNA"/>
</dbReference>
<gene>
    <name evidence="2" type="ORF">MAGMO_2928</name>
</gene>
<dbReference type="GO" id="GO:0140359">
    <property type="term" value="F:ABC-type transporter activity"/>
    <property type="evidence" value="ECO:0007669"/>
    <property type="project" value="InterPro"/>
</dbReference>
<feature type="transmembrane region" description="Helical" evidence="1">
    <location>
        <begin position="133"/>
        <end position="158"/>
    </location>
</feature>
<accession>A0A1S7LLS1</accession>